<feature type="domain" description="Toprim" evidence="8">
    <location>
        <begin position="84"/>
        <end position="186"/>
    </location>
</feature>
<protein>
    <recommendedName>
        <fullName evidence="7">Recombination protein RecR</fullName>
    </recommendedName>
</protein>
<dbReference type="PANTHER" id="PTHR30446:SF0">
    <property type="entry name" value="RECOMBINATION PROTEIN RECR"/>
    <property type="match status" value="1"/>
</dbReference>
<comment type="function">
    <text evidence="7">May play a role in DNA repair. It seems to be involved in an RecBC-independent recombinational process of DNA repair. It may act with RecF and RecO.</text>
</comment>
<dbReference type="EMBL" id="MEYS01000001">
    <property type="protein sequence ID" value="OGD34772.1"/>
    <property type="molecule type" value="Genomic_DNA"/>
</dbReference>
<keyword evidence="4 7" id="KW-0862">Zinc</keyword>
<dbReference type="Gene3D" id="1.10.8.420">
    <property type="entry name" value="RecR Domain 1"/>
    <property type="match status" value="1"/>
</dbReference>
<evidence type="ECO:0000256" key="1">
    <source>
        <dbReference type="ARBA" id="ARBA00022723"/>
    </source>
</evidence>
<comment type="caution">
    <text evidence="9">The sequence shown here is derived from an EMBL/GenBank/DDBJ whole genome shotgun (WGS) entry which is preliminary data.</text>
</comment>
<dbReference type="GO" id="GO:0008270">
    <property type="term" value="F:zinc ion binding"/>
    <property type="evidence" value="ECO:0007669"/>
    <property type="project" value="UniProtKB-KW"/>
</dbReference>
<dbReference type="InterPro" id="IPR000093">
    <property type="entry name" value="DNA_Rcmb_RecR"/>
</dbReference>
<gene>
    <name evidence="7" type="primary">recR</name>
    <name evidence="9" type="ORF">A2988_04750</name>
</gene>
<dbReference type="STRING" id="1797298.A2988_04750"/>
<evidence type="ECO:0000256" key="3">
    <source>
        <dbReference type="ARBA" id="ARBA00022771"/>
    </source>
</evidence>
<evidence type="ECO:0000259" key="8">
    <source>
        <dbReference type="PROSITE" id="PS50880"/>
    </source>
</evidence>
<dbReference type="Pfam" id="PF21176">
    <property type="entry name" value="RecR_HhH"/>
    <property type="match status" value="1"/>
</dbReference>
<keyword evidence="6 7" id="KW-0234">DNA repair</keyword>
<dbReference type="Proteomes" id="UP000176650">
    <property type="component" value="Unassembled WGS sequence"/>
</dbReference>
<evidence type="ECO:0000256" key="7">
    <source>
        <dbReference type="HAMAP-Rule" id="MF_00017"/>
    </source>
</evidence>
<comment type="caution">
    <text evidence="7">Lacks conserved residue(s) required for the propagation of feature annotation.</text>
</comment>
<evidence type="ECO:0000256" key="5">
    <source>
        <dbReference type="ARBA" id="ARBA00023172"/>
    </source>
</evidence>
<dbReference type="PANTHER" id="PTHR30446">
    <property type="entry name" value="RECOMBINATION PROTEIN RECR"/>
    <property type="match status" value="1"/>
</dbReference>
<dbReference type="GO" id="GO:0003677">
    <property type="term" value="F:DNA binding"/>
    <property type="evidence" value="ECO:0007669"/>
    <property type="project" value="UniProtKB-UniRule"/>
</dbReference>
<accession>A0A1F5BVZ1</accession>
<dbReference type="Pfam" id="PF13662">
    <property type="entry name" value="Toprim_4"/>
    <property type="match status" value="1"/>
</dbReference>
<comment type="similarity">
    <text evidence="7">Belongs to the RecR family.</text>
</comment>
<evidence type="ECO:0000256" key="6">
    <source>
        <dbReference type="ARBA" id="ARBA00023204"/>
    </source>
</evidence>
<proteinExistence type="inferred from homology"/>
<dbReference type="InterPro" id="IPR023627">
    <property type="entry name" value="Rcmb_RecR"/>
</dbReference>
<sequence length="210" mass="23039">MISKTIQTAIDSLARLPGIGPRQAARIVFSLINGSKKEGEELARAIAALGENIRTCPVCFASYEMTRDGQKTCLICANPARQKTALCVVEREMDIETIEKTKLFKGVYHVVGEQIDTLAKTIPPTVKRLLLRIAFIYKQLPLSKQKEMEVILATNATVEGDVLASYLEKHIAPLGVAVTRLARGLASGAELEYADTQTLLAAFENRKPRV</sequence>
<name>A0A1F5BVZ1_9BACT</name>
<keyword evidence="5 7" id="KW-0233">DNA recombination</keyword>
<keyword evidence="1 7" id="KW-0479">Metal-binding</keyword>
<dbReference type="Gene3D" id="3.40.1360.10">
    <property type="match status" value="1"/>
</dbReference>
<keyword evidence="3 7" id="KW-0863">Zinc-finger</keyword>
<evidence type="ECO:0000256" key="2">
    <source>
        <dbReference type="ARBA" id="ARBA00022763"/>
    </source>
</evidence>
<organism evidence="9 10">
    <name type="scientific">Candidatus Azambacteria bacterium RIFCSPLOWO2_01_FULL_46_25</name>
    <dbReference type="NCBI Taxonomy" id="1797298"/>
    <lineage>
        <taxon>Bacteria</taxon>
        <taxon>Candidatus Azamiibacteriota</taxon>
    </lineage>
</organism>
<dbReference type="HAMAP" id="MF_00017">
    <property type="entry name" value="RecR"/>
    <property type="match status" value="1"/>
</dbReference>
<evidence type="ECO:0000256" key="4">
    <source>
        <dbReference type="ARBA" id="ARBA00022833"/>
    </source>
</evidence>
<reference evidence="9 10" key="1">
    <citation type="journal article" date="2016" name="Nat. Commun.">
        <title>Thousands of microbial genomes shed light on interconnected biogeochemical processes in an aquifer system.</title>
        <authorList>
            <person name="Anantharaman K."/>
            <person name="Brown C.T."/>
            <person name="Hug L.A."/>
            <person name="Sharon I."/>
            <person name="Castelle C.J."/>
            <person name="Probst A.J."/>
            <person name="Thomas B.C."/>
            <person name="Singh A."/>
            <person name="Wilkins M.J."/>
            <person name="Karaoz U."/>
            <person name="Brodie E.L."/>
            <person name="Williams K.H."/>
            <person name="Hubbard S.S."/>
            <person name="Banfield J.F."/>
        </authorList>
    </citation>
    <scope>NUCLEOTIDE SEQUENCE [LARGE SCALE GENOMIC DNA]</scope>
</reference>
<dbReference type="Pfam" id="PF21175">
    <property type="entry name" value="RecR_C"/>
    <property type="match status" value="1"/>
</dbReference>
<dbReference type="NCBIfam" id="TIGR00615">
    <property type="entry name" value="recR"/>
    <property type="match status" value="1"/>
</dbReference>
<dbReference type="AlphaFoldDB" id="A0A1F5BVZ1"/>
<dbReference type="GO" id="GO:0006310">
    <property type="term" value="P:DNA recombination"/>
    <property type="evidence" value="ECO:0007669"/>
    <property type="project" value="UniProtKB-UniRule"/>
</dbReference>
<dbReference type="SUPFAM" id="SSF111304">
    <property type="entry name" value="Recombination protein RecR"/>
    <property type="match status" value="1"/>
</dbReference>
<evidence type="ECO:0000313" key="10">
    <source>
        <dbReference type="Proteomes" id="UP000176650"/>
    </source>
</evidence>
<evidence type="ECO:0000313" key="9">
    <source>
        <dbReference type="EMBL" id="OGD34772.1"/>
    </source>
</evidence>
<keyword evidence="2 7" id="KW-0227">DNA damage</keyword>
<dbReference type="InterPro" id="IPR006171">
    <property type="entry name" value="TOPRIM_dom"/>
</dbReference>
<dbReference type="SMART" id="SM00493">
    <property type="entry name" value="TOPRIM"/>
    <property type="match status" value="1"/>
</dbReference>
<dbReference type="GO" id="GO:0006281">
    <property type="term" value="P:DNA repair"/>
    <property type="evidence" value="ECO:0007669"/>
    <property type="project" value="UniProtKB-UniRule"/>
</dbReference>
<dbReference type="PROSITE" id="PS50880">
    <property type="entry name" value="TOPRIM"/>
    <property type="match status" value="1"/>
</dbReference>